<dbReference type="EMBL" id="JBBWUH010000006">
    <property type="protein sequence ID" value="KAK8164393.1"/>
    <property type="molecule type" value="Genomic_DNA"/>
</dbReference>
<evidence type="ECO:0000256" key="2">
    <source>
        <dbReference type="SAM" id="SignalP"/>
    </source>
</evidence>
<feature type="chain" id="PRO_5046616809" description="Secreted protein" evidence="2">
    <location>
        <begin position="25"/>
        <end position="165"/>
    </location>
</feature>
<sequence>MTLSLSLSLSLSLIAPVIVTAALASSLACSLQFPRPLHCLLCSALLRSALLCSALPCSALASCLHVPLASSQPPASASRTTTLLSRRGPTDRQTNVRPPARRTLCSLHCAALRCYPPTDPSTYMRAIHSLRLKEWLGRAHVGGNVRAPVFATDARSKSVGSHFAP</sequence>
<keyword evidence="2" id="KW-0732">Signal</keyword>
<feature type="compositionally biased region" description="Low complexity" evidence="1">
    <location>
        <begin position="69"/>
        <end position="78"/>
    </location>
</feature>
<dbReference type="Proteomes" id="UP001456524">
    <property type="component" value="Unassembled WGS sequence"/>
</dbReference>
<evidence type="ECO:0008006" key="5">
    <source>
        <dbReference type="Google" id="ProtNLM"/>
    </source>
</evidence>
<gene>
    <name evidence="3" type="ORF">IWX90DRAFT_258090</name>
</gene>
<feature type="signal peptide" evidence="2">
    <location>
        <begin position="1"/>
        <end position="24"/>
    </location>
</feature>
<protein>
    <recommendedName>
        <fullName evidence="5">Secreted protein</fullName>
    </recommendedName>
</protein>
<keyword evidence="4" id="KW-1185">Reference proteome</keyword>
<feature type="region of interest" description="Disordered" evidence="1">
    <location>
        <begin position="69"/>
        <end position="97"/>
    </location>
</feature>
<proteinExistence type="predicted"/>
<organism evidence="3 4">
    <name type="scientific">Phyllosticta citrichinensis</name>
    <dbReference type="NCBI Taxonomy" id="1130410"/>
    <lineage>
        <taxon>Eukaryota</taxon>
        <taxon>Fungi</taxon>
        <taxon>Dikarya</taxon>
        <taxon>Ascomycota</taxon>
        <taxon>Pezizomycotina</taxon>
        <taxon>Dothideomycetes</taxon>
        <taxon>Dothideomycetes incertae sedis</taxon>
        <taxon>Botryosphaeriales</taxon>
        <taxon>Phyllostictaceae</taxon>
        <taxon>Phyllosticta</taxon>
    </lineage>
</organism>
<reference evidence="3 4" key="1">
    <citation type="journal article" date="2022" name="G3 (Bethesda)">
        <title>Enemy or ally: a genomic approach to elucidate the lifestyle of Phyllosticta citrichinaensis.</title>
        <authorList>
            <person name="Buijs V.A."/>
            <person name="Groenewald J.Z."/>
            <person name="Haridas S."/>
            <person name="LaButti K.M."/>
            <person name="Lipzen A."/>
            <person name="Martin F.M."/>
            <person name="Barry K."/>
            <person name="Grigoriev I.V."/>
            <person name="Crous P.W."/>
            <person name="Seidl M.F."/>
        </authorList>
    </citation>
    <scope>NUCLEOTIDE SEQUENCE [LARGE SCALE GENOMIC DNA]</scope>
    <source>
        <strain evidence="3 4">CBS 129764</strain>
    </source>
</reference>
<evidence type="ECO:0000256" key="1">
    <source>
        <dbReference type="SAM" id="MobiDB-lite"/>
    </source>
</evidence>
<accession>A0ABR1XRU4</accession>
<comment type="caution">
    <text evidence="3">The sequence shown here is derived from an EMBL/GenBank/DDBJ whole genome shotgun (WGS) entry which is preliminary data.</text>
</comment>
<name>A0ABR1XRU4_9PEZI</name>
<evidence type="ECO:0000313" key="4">
    <source>
        <dbReference type="Proteomes" id="UP001456524"/>
    </source>
</evidence>
<evidence type="ECO:0000313" key="3">
    <source>
        <dbReference type="EMBL" id="KAK8164393.1"/>
    </source>
</evidence>